<proteinExistence type="predicted"/>
<protein>
    <submittedName>
        <fullName evidence="1">Uncharacterized protein</fullName>
    </submittedName>
</protein>
<name>A0A0D2RBJ7_GOSRA</name>
<dbReference type="Gramene" id="KJB29229">
    <property type="protein sequence ID" value="KJB29229"/>
    <property type="gene ID" value="B456_005G090200"/>
</dbReference>
<evidence type="ECO:0000313" key="1">
    <source>
        <dbReference type="EMBL" id="KJB29229.1"/>
    </source>
</evidence>
<reference evidence="1 2" key="1">
    <citation type="journal article" date="2012" name="Nature">
        <title>Repeated polyploidization of Gossypium genomes and the evolution of spinnable cotton fibres.</title>
        <authorList>
            <person name="Paterson A.H."/>
            <person name="Wendel J.F."/>
            <person name="Gundlach H."/>
            <person name="Guo H."/>
            <person name="Jenkins J."/>
            <person name="Jin D."/>
            <person name="Llewellyn D."/>
            <person name="Showmaker K.C."/>
            <person name="Shu S."/>
            <person name="Udall J."/>
            <person name="Yoo M.J."/>
            <person name="Byers R."/>
            <person name="Chen W."/>
            <person name="Doron-Faigenboim A."/>
            <person name="Duke M.V."/>
            <person name="Gong L."/>
            <person name="Grimwood J."/>
            <person name="Grover C."/>
            <person name="Grupp K."/>
            <person name="Hu G."/>
            <person name="Lee T.H."/>
            <person name="Li J."/>
            <person name="Lin L."/>
            <person name="Liu T."/>
            <person name="Marler B.S."/>
            <person name="Page J.T."/>
            <person name="Roberts A.W."/>
            <person name="Romanel E."/>
            <person name="Sanders W.S."/>
            <person name="Szadkowski E."/>
            <person name="Tan X."/>
            <person name="Tang H."/>
            <person name="Xu C."/>
            <person name="Wang J."/>
            <person name="Wang Z."/>
            <person name="Zhang D."/>
            <person name="Zhang L."/>
            <person name="Ashrafi H."/>
            <person name="Bedon F."/>
            <person name="Bowers J.E."/>
            <person name="Brubaker C.L."/>
            <person name="Chee P.W."/>
            <person name="Das S."/>
            <person name="Gingle A.R."/>
            <person name="Haigler C.H."/>
            <person name="Harker D."/>
            <person name="Hoffmann L.V."/>
            <person name="Hovav R."/>
            <person name="Jones D.C."/>
            <person name="Lemke C."/>
            <person name="Mansoor S."/>
            <person name="ur Rahman M."/>
            <person name="Rainville L.N."/>
            <person name="Rambani A."/>
            <person name="Reddy U.K."/>
            <person name="Rong J.K."/>
            <person name="Saranga Y."/>
            <person name="Scheffler B.E."/>
            <person name="Scheffler J.A."/>
            <person name="Stelly D.M."/>
            <person name="Triplett B.A."/>
            <person name="Van Deynze A."/>
            <person name="Vaslin M.F."/>
            <person name="Waghmare V.N."/>
            <person name="Walford S.A."/>
            <person name="Wright R.J."/>
            <person name="Zaki E.A."/>
            <person name="Zhang T."/>
            <person name="Dennis E.S."/>
            <person name="Mayer K.F."/>
            <person name="Peterson D.G."/>
            <person name="Rokhsar D.S."/>
            <person name="Wang X."/>
            <person name="Schmutz J."/>
        </authorList>
    </citation>
    <scope>NUCLEOTIDE SEQUENCE [LARGE SCALE GENOMIC DNA]</scope>
</reference>
<organism evidence="1 2">
    <name type="scientific">Gossypium raimondii</name>
    <name type="common">Peruvian cotton</name>
    <name type="synonym">Gossypium klotzschianum subsp. raimondii</name>
    <dbReference type="NCBI Taxonomy" id="29730"/>
    <lineage>
        <taxon>Eukaryota</taxon>
        <taxon>Viridiplantae</taxon>
        <taxon>Streptophyta</taxon>
        <taxon>Embryophyta</taxon>
        <taxon>Tracheophyta</taxon>
        <taxon>Spermatophyta</taxon>
        <taxon>Magnoliopsida</taxon>
        <taxon>eudicotyledons</taxon>
        <taxon>Gunneridae</taxon>
        <taxon>Pentapetalae</taxon>
        <taxon>rosids</taxon>
        <taxon>malvids</taxon>
        <taxon>Malvales</taxon>
        <taxon>Malvaceae</taxon>
        <taxon>Malvoideae</taxon>
        <taxon>Gossypium</taxon>
    </lineage>
</organism>
<gene>
    <name evidence="1" type="ORF">B456_005G090200</name>
</gene>
<evidence type="ECO:0000313" key="2">
    <source>
        <dbReference type="Proteomes" id="UP000032304"/>
    </source>
</evidence>
<dbReference type="EMBL" id="CM001744">
    <property type="protein sequence ID" value="KJB29229.1"/>
    <property type="molecule type" value="Genomic_DNA"/>
</dbReference>
<keyword evidence="2" id="KW-1185">Reference proteome</keyword>
<dbReference type="Proteomes" id="UP000032304">
    <property type="component" value="Chromosome 5"/>
</dbReference>
<accession>A0A0D2RBJ7</accession>
<dbReference type="AlphaFoldDB" id="A0A0D2RBJ7"/>
<dbReference type="OMA" id="HIELWVH"/>
<sequence length="116" mass="13058">MLLNPASNVVANIPSSIDVVANNVSVPSNVVYVATFTTPVSMLPTTSYAKSFPNIFFVLDIYVVVFALTKMPTFDALDKQREMWVQVNKVCRHTIISTISNEHFYVYCLYEEAKEV</sequence>